<dbReference type="Proteomes" id="UP001292094">
    <property type="component" value="Unassembled WGS sequence"/>
</dbReference>
<feature type="domain" description="Laminin EGF-like" evidence="11">
    <location>
        <begin position="784"/>
        <end position="830"/>
    </location>
</feature>
<keyword evidence="8" id="KW-0325">Glycoprotein</keyword>
<keyword evidence="7 10" id="KW-1015">Disulfide bond</keyword>
<dbReference type="Pfam" id="PF00053">
    <property type="entry name" value="EGF_laminin"/>
    <property type="match status" value="9"/>
</dbReference>
<feature type="disulfide bond" evidence="10">
    <location>
        <begin position="852"/>
        <end position="861"/>
    </location>
</feature>
<dbReference type="AlphaFoldDB" id="A0AAE1PE81"/>
<gene>
    <name evidence="14" type="ORF">Pmani_022492</name>
</gene>
<dbReference type="EMBL" id="JAWZYT010002257">
    <property type="protein sequence ID" value="KAK4305620.1"/>
    <property type="molecule type" value="Genomic_DNA"/>
</dbReference>
<feature type="domain" description="Laminin N-terminal" evidence="13">
    <location>
        <begin position="1"/>
        <end position="149"/>
    </location>
</feature>
<dbReference type="PRINTS" id="PR00011">
    <property type="entry name" value="EGFLAMININ"/>
</dbReference>
<feature type="disulfide bond" evidence="10">
    <location>
        <begin position="784"/>
        <end position="796"/>
    </location>
</feature>
<dbReference type="InterPro" id="IPR008211">
    <property type="entry name" value="Laminin_N"/>
</dbReference>
<dbReference type="FunFam" id="2.10.25.10:FF:000069">
    <property type="entry name" value="Laminin subunit alpha 1"/>
    <property type="match status" value="1"/>
</dbReference>
<keyword evidence="9 10" id="KW-0424">Laminin EGF-like domain</keyword>
<feature type="disulfide bond" evidence="10">
    <location>
        <begin position="831"/>
        <end position="843"/>
    </location>
</feature>
<evidence type="ECO:0000256" key="5">
    <source>
        <dbReference type="ARBA" id="ARBA00022737"/>
    </source>
</evidence>
<protein>
    <submittedName>
        <fullName evidence="14">Uncharacterized protein</fullName>
    </submittedName>
</protein>
<sequence length="882" mass="96934">VYQVAYVIVKSAISPRPGNWILERSLDGRRFYPWQYYAISDDECHSAYGVSATRGRPTYTSDTQVICTSYFSRLQLEGGEVHTSLVNGRPGSSGPSEALREFTEARYVRLRLQKIRTLHGDLQGRSTQSDASVTKRYFYSIKDISIGGRCVCNGHADNCDTNDRQQVARCSCVHNTCGDKCDTCCPLYNQQPWRAGNSSDGGVCEECQCHDHSDQCVYDPQVATNRLSLNARGEYDGGGKCLNCRDNTEGINCEKCKLGFFRPQGTSPSASRPCTPCSCAGPGTTGGCVQDDSQFNLGLFPGACICKRGFDGPRCDKCAKGYRRFPVCEECPCNRAGSLSEECEGECVCKENVVGPRCDSCAPGHFYLDARNPVGCTHCYCNGATSVCEAAMLAVKTVVKQSRWSVTDLQRRRVVAAAIEGNDAMISHDQMAAFESYYWLAPDDYLGSRMTSYGQTLTVRVSWVKLRGDTSGEPTRCPDVIIEGAGYRIAYGDNMYRRGKSTVLDIPFYEHDWFHFPKDLSDIRTSTKRRDYKGRKVTRKEMMEILSSLRTLMIRARYHTVQIEGVLHSVVLEYGAEGRAQLVTGAVERCSCPPGYSGLSCESCQRGYHRVNNTVYGGVCLPCDCNGHVDTCDPFTGACGECLHNTMGEHCERCVAGYFGDPSSGDPDACQPCECPLPLGSNHFTPRCIPDYDIGGSYRCKCRVGYEGPKCERCADGYFGNPFVPGNYCQPCECNGNVDPRVAGTCDRQTGECLRCIGNTAGWHCDRCKENYFGDARRGQCVSCMCNALGSLSSQCDPSNGQCQCRNLFTGRQCDRCIRGHGGVTEGCPRCQCHSEGSTSQICDPFNGQCSCKPGVTGRNCDQCLPDHFGTLGSGCMSEYRL</sequence>
<comment type="caution">
    <text evidence="10">Lacks conserved residue(s) required for the propagation of feature annotation.</text>
</comment>
<dbReference type="FunFam" id="2.10.25.10:FF:000130">
    <property type="entry name" value="Laminin subunit beta 1"/>
    <property type="match status" value="1"/>
</dbReference>
<evidence type="ECO:0000256" key="7">
    <source>
        <dbReference type="ARBA" id="ARBA00023157"/>
    </source>
</evidence>
<feature type="disulfide bond" evidence="10">
    <location>
        <begin position="805"/>
        <end position="814"/>
    </location>
</feature>
<evidence type="ECO:0000259" key="13">
    <source>
        <dbReference type="PROSITE" id="PS51117"/>
    </source>
</evidence>
<dbReference type="InterPro" id="IPR056863">
    <property type="entry name" value="LMN_ATRN_NET-like_EGF"/>
</dbReference>
<proteinExistence type="predicted"/>
<dbReference type="PROSITE" id="PS51117">
    <property type="entry name" value="LAMININ_NTER"/>
    <property type="match status" value="1"/>
</dbReference>
<dbReference type="Pfam" id="PF24973">
    <property type="entry name" value="EGF_LMN_ATRN"/>
    <property type="match status" value="1"/>
</dbReference>
<dbReference type="PROSITE" id="PS01248">
    <property type="entry name" value="EGF_LAM_1"/>
    <property type="match status" value="3"/>
</dbReference>
<evidence type="ECO:0000313" key="15">
    <source>
        <dbReference type="Proteomes" id="UP001292094"/>
    </source>
</evidence>
<evidence type="ECO:0000256" key="1">
    <source>
        <dbReference type="ARBA" id="ARBA00004302"/>
    </source>
</evidence>
<dbReference type="GO" id="GO:0009887">
    <property type="term" value="P:animal organ morphogenesis"/>
    <property type="evidence" value="ECO:0007669"/>
    <property type="project" value="TreeGrafter"/>
</dbReference>
<dbReference type="FunFam" id="2.10.25.10:FF:000074">
    <property type="entry name" value="Laminin subunit alpha"/>
    <property type="match status" value="1"/>
</dbReference>
<dbReference type="FunFam" id="2.10.25.10:FF:000082">
    <property type="entry name" value="Laminin subunit alpha 1"/>
    <property type="match status" value="1"/>
</dbReference>
<dbReference type="PANTHER" id="PTHR10574">
    <property type="entry name" value="NETRIN/LAMININ-RELATED"/>
    <property type="match status" value="1"/>
</dbReference>
<reference evidence="14" key="1">
    <citation type="submission" date="2023-11" db="EMBL/GenBank/DDBJ databases">
        <title>Genome assemblies of two species of porcelain crab, Petrolisthes cinctipes and Petrolisthes manimaculis (Anomura: Porcellanidae).</title>
        <authorList>
            <person name="Angst P."/>
        </authorList>
    </citation>
    <scope>NUCLEOTIDE SEQUENCE</scope>
    <source>
        <strain evidence="14">PB745_02</strain>
        <tissue evidence="14">Gill</tissue>
    </source>
</reference>
<feature type="domain" description="Laminin EGF-like" evidence="11">
    <location>
        <begin position="673"/>
        <end position="731"/>
    </location>
</feature>
<feature type="domain" description="Laminin EGF-like" evidence="11">
    <location>
        <begin position="831"/>
        <end position="878"/>
    </location>
</feature>
<comment type="caution">
    <text evidence="14">The sequence shown here is derived from an EMBL/GenBank/DDBJ whole genome shotgun (WGS) entry which is preliminary data.</text>
</comment>
<evidence type="ECO:0000259" key="11">
    <source>
        <dbReference type="PROSITE" id="PS50027"/>
    </source>
</evidence>
<feature type="disulfide bond" evidence="10">
    <location>
        <begin position="702"/>
        <end position="711"/>
    </location>
</feature>
<evidence type="ECO:0000256" key="4">
    <source>
        <dbReference type="ARBA" id="ARBA00022729"/>
    </source>
</evidence>
<feature type="disulfide bond" evidence="10">
    <location>
        <begin position="331"/>
        <end position="343"/>
    </location>
</feature>
<feature type="disulfide bond" evidence="10">
    <location>
        <begin position="349"/>
        <end position="358"/>
    </location>
</feature>
<feature type="domain" description="Laminin EGF-like" evidence="11">
    <location>
        <begin position="623"/>
        <end position="672"/>
    </location>
</feature>
<feature type="disulfide bond" evidence="10">
    <location>
        <begin position="642"/>
        <end position="651"/>
    </location>
</feature>
<evidence type="ECO:0000259" key="12">
    <source>
        <dbReference type="PROSITE" id="PS51115"/>
    </source>
</evidence>
<dbReference type="InterPro" id="IPR050440">
    <property type="entry name" value="Laminin/Netrin_ECM"/>
</dbReference>
<feature type="disulfide bond" evidence="10">
    <location>
        <begin position="833"/>
        <end position="850"/>
    </location>
</feature>
<evidence type="ECO:0000256" key="3">
    <source>
        <dbReference type="ARBA" id="ARBA00022530"/>
    </source>
</evidence>
<dbReference type="PROSITE" id="PS51115">
    <property type="entry name" value="LAMININ_IVA"/>
    <property type="match status" value="1"/>
</dbReference>
<evidence type="ECO:0000313" key="14">
    <source>
        <dbReference type="EMBL" id="KAK4305620.1"/>
    </source>
</evidence>
<feature type="domain" description="Laminin IV type A" evidence="12">
    <location>
        <begin position="399"/>
        <end position="589"/>
    </location>
</feature>
<feature type="non-terminal residue" evidence="14">
    <location>
        <position position="1"/>
    </location>
</feature>
<evidence type="ECO:0000256" key="10">
    <source>
        <dbReference type="PROSITE-ProRule" id="PRU00460"/>
    </source>
</evidence>
<feature type="disulfide bond" evidence="10">
    <location>
        <begin position="756"/>
        <end position="765"/>
    </location>
</feature>
<accession>A0AAE1PE81</accession>
<dbReference type="PROSITE" id="PS50027">
    <property type="entry name" value="EGF_LAM_2"/>
    <property type="match status" value="6"/>
</dbReference>
<dbReference type="PANTHER" id="PTHR10574:SF436">
    <property type="entry name" value="LAMININ SUBUNIT ALPHA-2"/>
    <property type="match status" value="1"/>
</dbReference>
<name>A0AAE1PE81_9EUCA</name>
<keyword evidence="3" id="KW-0272">Extracellular matrix</keyword>
<comment type="subcellular location">
    <subcellularLocation>
        <location evidence="1">Secreted</location>
        <location evidence="1">Extracellular space</location>
        <location evidence="1">Extracellular matrix</location>
        <location evidence="1">Basement membrane</location>
    </subcellularLocation>
</comment>
<dbReference type="PROSITE" id="PS00022">
    <property type="entry name" value="EGF_1"/>
    <property type="match status" value="1"/>
</dbReference>
<dbReference type="GO" id="GO:0009888">
    <property type="term" value="P:tissue development"/>
    <property type="evidence" value="ECO:0007669"/>
    <property type="project" value="TreeGrafter"/>
</dbReference>
<evidence type="ECO:0000256" key="8">
    <source>
        <dbReference type="ARBA" id="ARBA00023180"/>
    </source>
</evidence>
<dbReference type="Pfam" id="PF00055">
    <property type="entry name" value="Laminin_N"/>
    <property type="match status" value="1"/>
</dbReference>
<keyword evidence="15" id="KW-1185">Reference proteome</keyword>
<dbReference type="GO" id="GO:0005604">
    <property type="term" value="C:basement membrane"/>
    <property type="evidence" value="ECO:0007669"/>
    <property type="project" value="UniProtKB-SubCell"/>
</dbReference>
<evidence type="ECO:0000256" key="6">
    <source>
        <dbReference type="ARBA" id="ARBA00022869"/>
    </source>
</evidence>
<feature type="domain" description="Laminin EGF-like" evidence="11">
    <location>
        <begin position="732"/>
        <end position="783"/>
    </location>
</feature>
<dbReference type="InterPro" id="IPR002049">
    <property type="entry name" value="LE_dom"/>
</dbReference>
<dbReference type="InterPro" id="IPR000034">
    <property type="entry name" value="Laminin_IV"/>
</dbReference>
<keyword evidence="2" id="KW-0964">Secreted</keyword>
<dbReference type="Pfam" id="PF00052">
    <property type="entry name" value="Laminin_B"/>
    <property type="match status" value="1"/>
</dbReference>
<keyword evidence="4" id="KW-0732">Signal</keyword>
<dbReference type="Gene3D" id="2.60.120.260">
    <property type="entry name" value="Galactose-binding domain-like"/>
    <property type="match status" value="1"/>
</dbReference>
<dbReference type="FunFam" id="2.10.25.10:FF:000090">
    <property type="entry name" value="laminin subunit alpha"/>
    <property type="match status" value="1"/>
</dbReference>
<keyword evidence="5" id="KW-0677">Repeat</keyword>
<dbReference type="SMART" id="SM00281">
    <property type="entry name" value="LamB"/>
    <property type="match status" value="1"/>
</dbReference>
<dbReference type="Gene3D" id="2.10.25.10">
    <property type="entry name" value="Laminin"/>
    <property type="match status" value="8"/>
</dbReference>
<dbReference type="SUPFAM" id="SSF57196">
    <property type="entry name" value="EGF/Laminin"/>
    <property type="match status" value="8"/>
</dbReference>
<evidence type="ECO:0000256" key="2">
    <source>
        <dbReference type="ARBA" id="ARBA00022525"/>
    </source>
</evidence>
<evidence type="ECO:0000256" key="9">
    <source>
        <dbReference type="ARBA" id="ARBA00023292"/>
    </source>
</evidence>
<dbReference type="SMART" id="SM00180">
    <property type="entry name" value="EGF_Lam"/>
    <property type="match status" value="9"/>
</dbReference>
<keyword evidence="6" id="KW-0084">Basement membrane</keyword>
<dbReference type="SMART" id="SM00181">
    <property type="entry name" value="EGF"/>
    <property type="match status" value="5"/>
</dbReference>
<dbReference type="FunFam" id="2.10.25.10:FF:000106">
    <property type="entry name" value="Heparan sulfate proteoglycan 2"/>
    <property type="match status" value="1"/>
</dbReference>
<dbReference type="SMART" id="SM00136">
    <property type="entry name" value="LamNT"/>
    <property type="match status" value="1"/>
</dbReference>
<feature type="domain" description="Laminin EGF-like" evidence="11">
    <location>
        <begin position="331"/>
        <end position="378"/>
    </location>
</feature>
<dbReference type="CDD" id="cd00055">
    <property type="entry name" value="EGF_Lam"/>
    <property type="match status" value="8"/>
</dbReference>
<organism evidence="14 15">
    <name type="scientific">Petrolisthes manimaculis</name>
    <dbReference type="NCBI Taxonomy" id="1843537"/>
    <lineage>
        <taxon>Eukaryota</taxon>
        <taxon>Metazoa</taxon>
        <taxon>Ecdysozoa</taxon>
        <taxon>Arthropoda</taxon>
        <taxon>Crustacea</taxon>
        <taxon>Multicrustacea</taxon>
        <taxon>Malacostraca</taxon>
        <taxon>Eumalacostraca</taxon>
        <taxon>Eucarida</taxon>
        <taxon>Decapoda</taxon>
        <taxon>Pleocyemata</taxon>
        <taxon>Anomura</taxon>
        <taxon>Galatheoidea</taxon>
        <taxon>Porcellanidae</taxon>
        <taxon>Petrolisthes</taxon>
    </lineage>
</organism>
<dbReference type="InterPro" id="IPR000742">
    <property type="entry name" value="EGF"/>
</dbReference>
<feature type="disulfide bond" evidence="10">
    <location>
        <begin position="786"/>
        <end position="803"/>
    </location>
</feature>